<accession>A0A2A2KM35</accession>
<name>A0A2A2KM35_9BILA</name>
<organism evidence="1 2">
    <name type="scientific">Diploscapter pachys</name>
    <dbReference type="NCBI Taxonomy" id="2018661"/>
    <lineage>
        <taxon>Eukaryota</taxon>
        <taxon>Metazoa</taxon>
        <taxon>Ecdysozoa</taxon>
        <taxon>Nematoda</taxon>
        <taxon>Chromadorea</taxon>
        <taxon>Rhabditida</taxon>
        <taxon>Rhabditina</taxon>
        <taxon>Rhabditomorpha</taxon>
        <taxon>Rhabditoidea</taxon>
        <taxon>Rhabditidae</taxon>
        <taxon>Diploscapter</taxon>
    </lineage>
</organism>
<evidence type="ECO:0000313" key="1">
    <source>
        <dbReference type="EMBL" id="PAV75015.1"/>
    </source>
</evidence>
<dbReference type="EMBL" id="LIAE01008228">
    <property type="protein sequence ID" value="PAV75015.1"/>
    <property type="molecule type" value="Genomic_DNA"/>
</dbReference>
<comment type="caution">
    <text evidence="1">The sequence shown here is derived from an EMBL/GenBank/DDBJ whole genome shotgun (WGS) entry which is preliminary data.</text>
</comment>
<gene>
    <name evidence="1" type="ORF">WR25_05562</name>
</gene>
<evidence type="ECO:0000313" key="2">
    <source>
        <dbReference type="Proteomes" id="UP000218231"/>
    </source>
</evidence>
<dbReference type="Proteomes" id="UP000218231">
    <property type="component" value="Unassembled WGS sequence"/>
</dbReference>
<keyword evidence="2" id="KW-1185">Reference proteome</keyword>
<proteinExistence type="predicted"/>
<dbReference type="AlphaFoldDB" id="A0A2A2KM35"/>
<sequence length="84" mass="9426">MKRILMFTTLSNKNDIQSQAAKTQLIKNAGFELTIVGIGIDKSLYDGIAYHKVRQRNLSKIIECHSVHPDDHVTIVSLHRSIPG</sequence>
<reference evidence="1 2" key="1">
    <citation type="journal article" date="2017" name="Curr. Biol.">
        <title>Genome architecture and evolution of a unichromosomal asexual nematode.</title>
        <authorList>
            <person name="Fradin H."/>
            <person name="Zegar C."/>
            <person name="Gutwein M."/>
            <person name="Lucas J."/>
            <person name="Kovtun M."/>
            <person name="Corcoran D."/>
            <person name="Baugh L.R."/>
            <person name="Kiontke K."/>
            <person name="Gunsalus K."/>
            <person name="Fitch D.H."/>
            <person name="Piano F."/>
        </authorList>
    </citation>
    <scope>NUCLEOTIDE SEQUENCE [LARGE SCALE GENOMIC DNA]</scope>
    <source>
        <strain evidence="1">PF1309</strain>
    </source>
</reference>
<protein>
    <submittedName>
        <fullName evidence="1">Uncharacterized protein</fullName>
    </submittedName>
</protein>